<reference evidence="1" key="2">
    <citation type="submission" date="2021-04" db="EMBL/GenBank/DDBJ databases">
        <authorList>
            <person name="Gilroy R."/>
        </authorList>
    </citation>
    <scope>NUCLEOTIDE SEQUENCE</scope>
    <source>
        <strain evidence="1">CHK33-7979</strain>
    </source>
</reference>
<proteinExistence type="predicted"/>
<accession>A0A9D1Z5N5</accession>
<reference evidence="1" key="1">
    <citation type="journal article" date="2021" name="PeerJ">
        <title>Extensive microbial diversity within the chicken gut microbiome revealed by metagenomics and culture.</title>
        <authorList>
            <person name="Gilroy R."/>
            <person name="Ravi A."/>
            <person name="Getino M."/>
            <person name="Pursley I."/>
            <person name="Horton D.L."/>
            <person name="Alikhan N.F."/>
            <person name="Baker D."/>
            <person name="Gharbi K."/>
            <person name="Hall N."/>
            <person name="Watson M."/>
            <person name="Adriaenssens E.M."/>
            <person name="Foster-Nyarko E."/>
            <person name="Jarju S."/>
            <person name="Secka A."/>
            <person name="Antonio M."/>
            <person name="Oren A."/>
            <person name="Chaudhuri R.R."/>
            <person name="La Ragione R."/>
            <person name="Hildebrand F."/>
            <person name="Pallen M.J."/>
        </authorList>
    </citation>
    <scope>NUCLEOTIDE SEQUENCE</scope>
    <source>
        <strain evidence="1">CHK33-7979</strain>
    </source>
</reference>
<evidence type="ECO:0000313" key="1">
    <source>
        <dbReference type="EMBL" id="HIY74539.1"/>
    </source>
</evidence>
<comment type="caution">
    <text evidence="1">The sequence shown here is derived from an EMBL/GenBank/DDBJ whole genome shotgun (WGS) entry which is preliminary data.</text>
</comment>
<protein>
    <submittedName>
        <fullName evidence="1">Uncharacterized protein</fullName>
    </submittedName>
</protein>
<dbReference type="Proteomes" id="UP000886824">
    <property type="component" value="Unassembled WGS sequence"/>
</dbReference>
<organism evidence="1 2">
    <name type="scientific">Candidatus Intestinimonas merdavium</name>
    <dbReference type="NCBI Taxonomy" id="2838622"/>
    <lineage>
        <taxon>Bacteria</taxon>
        <taxon>Bacillati</taxon>
        <taxon>Bacillota</taxon>
        <taxon>Clostridia</taxon>
        <taxon>Eubacteriales</taxon>
        <taxon>Intestinimonas</taxon>
    </lineage>
</organism>
<dbReference type="AlphaFoldDB" id="A0A9D1Z5N5"/>
<evidence type="ECO:0000313" key="2">
    <source>
        <dbReference type="Proteomes" id="UP000886824"/>
    </source>
</evidence>
<name>A0A9D1Z5N5_9FIRM</name>
<dbReference type="EMBL" id="DXCX01000123">
    <property type="protein sequence ID" value="HIY74539.1"/>
    <property type="molecule type" value="Genomic_DNA"/>
</dbReference>
<gene>
    <name evidence="1" type="ORF">H9826_11330</name>
</gene>
<sequence length="93" mass="10248">MRYCGGCNPHYDRVALVHQLAEGLPEHRFTVAEGGKDYNAVLMVCGCLSRCASLTGLTAPRERLIYVCDRDGLEGAKEALRTLEAQDRFTASE</sequence>